<sequence length="256" mass="27752">MRLTTALSSTISIALLCSSLVAGGKQASPDQTPEPSPNPPQTYGILLFRAFELLDVFGPLEALSLLATRTNLTLYLLSETLSPVSTQPLLPAMNPFNSTFFPTINPTHTLDTAPLLDVLIVPGGLGTRSPYLNLTLEYIKTVYPSLDFLLTICTGSALVAKTGLLDGRRATTNKAAWNGSIANAPNVHWVPRARWVVDGNIWTSSGVSAGIDATLAFIKEYYGREEASEIADLMEYVWHEDPDWDPFADVWDVPGA</sequence>
<dbReference type="CDD" id="cd03139">
    <property type="entry name" value="GATase1_PfpI_2"/>
    <property type="match status" value="1"/>
</dbReference>
<organism evidence="3 4">
    <name type="scientific">Aspergillus cavernicola</name>
    <dbReference type="NCBI Taxonomy" id="176166"/>
    <lineage>
        <taxon>Eukaryota</taxon>
        <taxon>Fungi</taxon>
        <taxon>Dikarya</taxon>
        <taxon>Ascomycota</taxon>
        <taxon>Pezizomycotina</taxon>
        <taxon>Eurotiomycetes</taxon>
        <taxon>Eurotiomycetidae</taxon>
        <taxon>Eurotiales</taxon>
        <taxon>Aspergillaceae</taxon>
        <taxon>Aspergillus</taxon>
        <taxon>Aspergillus subgen. Nidulantes</taxon>
    </lineage>
</organism>
<keyword evidence="4" id="KW-1185">Reference proteome</keyword>
<dbReference type="SUPFAM" id="SSF52317">
    <property type="entry name" value="Class I glutamine amidotransferase-like"/>
    <property type="match status" value="1"/>
</dbReference>
<reference evidence="3 4" key="1">
    <citation type="submission" date="2024-07" db="EMBL/GenBank/DDBJ databases">
        <title>Section-level genome sequencing and comparative genomics of Aspergillus sections Usti and Cavernicolus.</title>
        <authorList>
            <consortium name="Lawrence Berkeley National Laboratory"/>
            <person name="Nybo J.L."/>
            <person name="Vesth T.C."/>
            <person name="Theobald S."/>
            <person name="Frisvad J.C."/>
            <person name="Larsen T.O."/>
            <person name="Kjaerboelling I."/>
            <person name="Rothschild-Mancinelli K."/>
            <person name="Lyhne E.K."/>
            <person name="Kogle M.E."/>
            <person name="Barry K."/>
            <person name="Clum A."/>
            <person name="Na H."/>
            <person name="Ledsgaard L."/>
            <person name="Lin J."/>
            <person name="Lipzen A."/>
            <person name="Kuo A."/>
            <person name="Riley R."/>
            <person name="Mondo S."/>
            <person name="LaButti K."/>
            <person name="Haridas S."/>
            <person name="Pangalinan J."/>
            <person name="Salamov A.A."/>
            <person name="Simmons B.A."/>
            <person name="Magnuson J.K."/>
            <person name="Chen J."/>
            <person name="Drula E."/>
            <person name="Henrissat B."/>
            <person name="Wiebenga A."/>
            <person name="Lubbers R.J."/>
            <person name="Gomes A.C."/>
            <person name="Makela M.R."/>
            <person name="Stajich J."/>
            <person name="Grigoriev I.V."/>
            <person name="Mortensen U.H."/>
            <person name="De vries R.P."/>
            <person name="Baker S.E."/>
            <person name="Andersen M.R."/>
        </authorList>
    </citation>
    <scope>NUCLEOTIDE SEQUENCE [LARGE SCALE GENOMIC DNA]</scope>
    <source>
        <strain evidence="3 4">CBS 600.67</strain>
    </source>
</reference>
<protein>
    <submittedName>
        <fullName evidence="3">DJ-1/PfpI family protein</fullName>
    </submittedName>
</protein>
<evidence type="ECO:0000259" key="2">
    <source>
        <dbReference type="Pfam" id="PF01965"/>
    </source>
</evidence>
<comment type="caution">
    <text evidence="3">The sequence shown here is derived from an EMBL/GenBank/DDBJ whole genome shotgun (WGS) entry which is preliminary data.</text>
</comment>
<proteinExistence type="predicted"/>
<feature type="domain" description="DJ-1/PfpI" evidence="2">
    <location>
        <begin position="102"/>
        <end position="219"/>
    </location>
</feature>
<evidence type="ECO:0000313" key="3">
    <source>
        <dbReference type="EMBL" id="KAL2823812.1"/>
    </source>
</evidence>
<dbReference type="Proteomes" id="UP001610335">
    <property type="component" value="Unassembled WGS sequence"/>
</dbReference>
<feature type="chain" id="PRO_5046774410" evidence="1">
    <location>
        <begin position="28"/>
        <end position="256"/>
    </location>
</feature>
<name>A0ABR4IA42_9EURO</name>
<dbReference type="InterPro" id="IPR029062">
    <property type="entry name" value="Class_I_gatase-like"/>
</dbReference>
<dbReference type="InterPro" id="IPR002818">
    <property type="entry name" value="DJ-1/PfpI"/>
</dbReference>
<keyword evidence="1" id="KW-0732">Signal</keyword>
<feature type="signal peptide" evidence="1">
    <location>
        <begin position="1"/>
        <end position="27"/>
    </location>
</feature>
<dbReference type="InterPro" id="IPR052158">
    <property type="entry name" value="INH-QAR"/>
</dbReference>
<gene>
    <name evidence="3" type="ORF">BDW59DRAFT_162973</name>
</gene>
<evidence type="ECO:0000256" key="1">
    <source>
        <dbReference type="SAM" id="SignalP"/>
    </source>
</evidence>
<accession>A0ABR4IA42</accession>
<evidence type="ECO:0000313" key="4">
    <source>
        <dbReference type="Proteomes" id="UP001610335"/>
    </source>
</evidence>
<dbReference type="PANTHER" id="PTHR43130:SF15">
    <property type="entry name" value="THIJ_PFPI FAMILY PROTEIN (AFU_ORTHOLOGUE AFUA_5G14240)"/>
    <property type="match status" value="1"/>
</dbReference>
<dbReference type="EMBL" id="JBFXLS010000049">
    <property type="protein sequence ID" value="KAL2823812.1"/>
    <property type="molecule type" value="Genomic_DNA"/>
</dbReference>
<dbReference type="PANTHER" id="PTHR43130">
    <property type="entry name" value="ARAC-FAMILY TRANSCRIPTIONAL REGULATOR"/>
    <property type="match status" value="1"/>
</dbReference>
<dbReference type="Pfam" id="PF01965">
    <property type="entry name" value="DJ-1_PfpI"/>
    <property type="match status" value="1"/>
</dbReference>
<dbReference type="Gene3D" id="3.40.50.880">
    <property type="match status" value="1"/>
</dbReference>